<reference evidence="2 3" key="1">
    <citation type="submission" date="2019-11" db="EMBL/GenBank/DDBJ databases">
        <title>Genome sequences of 17 halophilic strains isolated from different environments.</title>
        <authorList>
            <person name="Furrow R.E."/>
        </authorList>
    </citation>
    <scope>NUCLEOTIDE SEQUENCE [LARGE SCALE GENOMIC DNA]</scope>
    <source>
        <strain evidence="2 3">22511_23_Filter</strain>
    </source>
</reference>
<keyword evidence="1" id="KW-0472">Membrane</keyword>
<protein>
    <submittedName>
        <fullName evidence="2">DUF3021 family protein</fullName>
    </submittedName>
</protein>
<dbReference type="InterPro" id="IPR021560">
    <property type="entry name" value="DUF3021"/>
</dbReference>
<keyword evidence="1" id="KW-0812">Transmembrane</keyword>
<feature type="transmembrane region" description="Helical" evidence="1">
    <location>
        <begin position="73"/>
        <end position="94"/>
    </location>
</feature>
<gene>
    <name evidence="2" type="ORF">GLW04_01505</name>
</gene>
<proteinExistence type="predicted"/>
<evidence type="ECO:0000313" key="3">
    <source>
        <dbReference type="Proteomes" id="UP000460949"/>
    </source>
</evidence>
<accession>A0A845DMG3</accession>
<evidence type="ECO:0000256" key="1">
    <source>
        <dbReference type="SAM" id="Phobius"/>
    </source>
</evidence>
<feature type="transmembrane region" description="Helical" evidence="1">
    <location>
        <begin position="12"/>
        <end position="32"/>
    </location>
</feature>
<dbReference type="AlphaFoldDB" id="A0A845DMG3"/>
<comment type="caution">
    <text evidence="2">The sequence shown here is derived from an EMBL/GenBank/DDBJ whole genome shotgun (WGS) entry which is preliminary data.</text>
</comment>
<sequence>MKTFLIRSAGGIFFGAFLSTIIVYALIFFGNTPTLDSGTFVKNSLAAMAAGWLFAVSPLYFEIEPLSLLQQTLLHFITVTTGYFPLAVYAGWLSLNIGSFLIFTAVFLMIYAGIWTGFYFYYRTEAEDMNESLDQLQE</sequence>
<dbReference type="Proteomes" id="UP000460949">
    <property type="component" value="Unassembled WGS sequence"/>
</dbReference>
<name>A0A845DMG3_9BACI</name>
<feature type="transmembrane region" description="Helical" evidence="1">
    <location>
        <begin position="100"/>
        <end position="122"/>
    </location>
</feature>
<feature type="transmembrane region" description="Helical" evidence="1">
    <location>
        <begin position="44"/>
        <end position="61"/>
    </location>
</feature>
<dbReference type="RefSeq" id="WP_160835001.1">
    <property type="nucleotide sequence ID" value="NZ_WMET01000001.1"/>
</dbReference>
<dbReference type="Pfam" id="PF11457">
    <property type="entry name" value="DUF3021"/>
    <property type="match status" value="1"/>
</dbReference>
<evidence type="ECO:0000313" key="2">
    <source>
        <dbReference type="EMBL" id="MYL18543.1"/>
    </source>
</evidence>
<organism evidence="2 3">
    <name type="scientific">Halobacillus litoralis</name>
    <dbReference type="NCBI Taxonomy" id="45668"/>
    <lineage>
        <taxon>Bacteria</taxon>
        <taxon>Bacillati</taxon>
        <taxon>Bacillota</taxon>
        <taxon>Bacilli</taxon>
        <taxon>Bacillales</taxon>
        <taxon>Bacillaceae</taxon>
        <taxon>Halobacillus</taxon>
    </lineage>
</organism>
<dbReference type="EMBL" id="WMET01000001">
    <property type="protein sequence ID" value="MYL18543.1"/>
    <property type="molecule type" value="Genomic_DNA"/>
</dbReference>
<keyword evidence="1" id="KW-1133">Transmembrane helix</keyword>